<evidence type="ECO:0000256" key="1">
    <source>
        <dbReference type="ARBA" id="ARBA00004236"/>
    </source>
</evidence>
<dbReference type="InterPro" id="IPR033379">
    <property type="entry name" value="Acid_Pase_AS"/>
</dbReference>
<comment type="caution">
    <text evidence="17">The sequence shown here is derived from an EMBL/GenBank/DDBJ whole genome shotgun (WGS) entry which is preliminary data.</text>
</comment>
<keyword evidence="10" id="KW-0325">Glycoprotein</keyword>
<evidence type="ECO:0000256" key="7">
    <source>
        <dbReference type="ARBA" id="ARBA00022729"/>
    </source>
</evidence>
<dbReference type="Pfam" id="PF00328">
    <property type="entry name" value="His_Phos_2"/>
    <property type="match status" value="1"/>
</dbReference>
<evidence type="ECO:0000256" key="9">
    <source>
        <dbReference type="ARBA" id="ARBA00023136"/>
    </source>
</evidence>
<organism evidence="17 18">
    <name type="scientific">Basidiobolus ranarum</name>
    <dbReference type="NCBI Taxonomy" id="34480"/>
    <lineage>
        <taxon>Eukaryota</taxon>
        <taxon>Fungi</taxon>
        <taxon>Fungi incertae sedis</taxon>
        <taxon>Zoopagomycota</taxon>
        <taxon>Entomophthoromycotina</taxon>
        <taxon>Basidiobolomycetes</taxon>
        <taxon>Basidiobolales</taxon>
        <taxon>Basidiobolaceae</taxon>
        <taxon>Basidiobolus</taxon>
    </lineage>
</organism>
<proteinExistence type="inferred from homology"/>
<evidence type="ECO:0000256" key="10">
    <source>
        <dbReference type="ARBA" id="ARBA00023180"/>
    </source>
</evidence>
<reference evidence="17 18" key="1">
    <citation type="submission" date="2023-04" db="EMBL/GenBank/DDBJ databases">
        <title>Genome of Basidiobolus ranarum AG-B5.</title>
        <authorList>
            <person name="Stajich J.E."/>
            <person name="Carter-House D."/>
            <person name="Gryganskyi A."/>
        </authorList>
    </citation>
    <scope>NUCLEOTIDE SEQUENCE [LARGE SCALE GENOMIC DNA]</scope>
    <source>
        <strain evidence="17 18">AG-B5</strain>
    </source>
</reference>
<evidence type="ECO:0000256" key="16">
    <source>
        <dbReference type="SAM" id="SignalP"/>
    </source>
</evidence>
<comment type="catalytic activity">
    <reaction evidence="15">
        <text>(2R)-2,3-bisphosphoglycerate + H2O = (2R)-2-phosphoglycerate + phosphate</text>
        <dbReference type="Rhea" id="RHEA:27381"/>
        <dbReference type="ChEBI" id="CHEBI:15377"/>
        <dbReference type="ChEBI" id="CHEBI:43474"/>
        <dbReference type="ChEBI" id="CHEBI:58248"/>
        <dbReference type="ChEBI" id="CHEBI:58289"/>
        <dbReference type="EC" id="3.1.3.80"/>
    </reaction>
    <physiologicalReaction direction="left-to-right" evidence="15">
        <dbReference type="Rhea" id="RHEA:27382"/>
    </physiologicalReaction>
</comment>
<keyword evidence="18" id="KW-1185">Reference proteome</keyword>
<protein>
    <recommendedName>
        <fullName evidence="5">Multiple inositol polyphosphate phosphatase 1</fullName>
        <ecNumber evidence="4">3.1.3.62</ecNumber>
        <ecNumber evidence="3">3.1.3.80</ecNumber>
    </recommendedName>
    <alternativeName>
        <fullName evidence="11">2,3-bisphosphoglycerate 3-phosphatase</fullName>
    </alternativeName>
</protein>
<dbReference type="EC" id="3.1.3.80" evidence="3"/>
<dbReference type="EC" id="3.1.3.62" evidence="4"/>
<dbReference type="PROSITE" id="PS00616">
    <property type="entry name" value="HIS_ACID_PHOSPHAT_1"/>
    <property type="match status" value="1"/>
</dbReference>
<comment type="subcellular location">
    <subcellularLocation>
        <location evidence="1">Cell membrane</location>
    </subcellularLocation>
</comment>
<evidence type="ECO:0000256" key="2">
    <source>
        <dbReference type="ARBA" id="ARBA00008422"/>
    </source>
</evidence>
<feature type="signal peptide" evidence="16">
    <location>
        <begin position="1"/>
        <end position="15"/>
    </location>
</feature>
<comment type="similarity">
    <text evidence="2">Belongs to the histidine acid phosphatase family. MINPP1 subfamily.</text>
</comment>
<dbReference type="SUPFAM" id="SSF53254">
    <property type="entry name" value="Phosphoglycerate mutase-like"/>
    <property type="match status" value="1"/>
</dbReference>
<dbReference type="InterPro" id="IPR029033">
    <property type="entry name" value="His_PPase_superfam"/>
</dbReference>
<evidence type="ECO:0000256" key="11">
    <source>
        <dbReference type="ARBA" id="ARBA00031642"/>
    </source>
</evidence>
<dbReference type="Gene3D" id="3.40.50.1240">
    <property type="entry name" value="Phosphoglycerate mutase-like"/>
    <property type="match status" value="1"/>
</dbReference>
<accession>A0ABR2VP90</accession>
<evidence type="ECO:0000256" key="5">
    <source>
        <dbReference type="ARBA" id="ARBA00018097"/>
    </source>
</evidence>
<evidence type="ECO:0000256" key="12">
    <source>
        <dbReference type="ARBA" id="ARBA00043668"/>
    </source>
</evidence>
<evidence type="ECO:0000256" key="14">
    <source>
        <dbReference type="ARBA" id="ARBA00043691"/>
    </source>
</evidence>
<evidence type="ECO:0000256" key="6">
    <source>
        <dbReference type="ARBA" id="ARBA00022475"/>
    </source>
</evidence>
<dbReference type="PANTHER" id="PTHR20963">
    <property type="entry name" value="MULTIPLE INOSITOL POLYPHOSPHATE PHOSPHATASE-RELATED"/>
    <property type="match status" value="1"/>
</dbReference>
<evidence type="ECO:0000256" key="13">
    <source>
        <dbReference type="ARBA" id="ARBA00043671"/>
    </source>
</evidence>
<dbReference type="InterPro" id="IPR000560">
    <property type="entry name" value="His_Pase_clade-2"/>
</dbReference>
<evidence type="ECO:0000256" key="8">
    <source>
        <dbReference type="ARBA" id="ARBA00022801"/>
    </source>
</evidence>
<keyword evidence="6" id="KW-1003">Cell membrane</keyword>
<keyword evidence="7 16" id="KW-0732">Signal</keyword>
<evidence type="ECO:0000256" key="4">
    <source>
        <dbReference type="ARBA" id="ARBA00013040"/>
    </source>
</evidence>
<evidence type="ECO:0000256" key="3">
    <source>
        <dbReference type="ARBA" id="ARBA00012976"/>
    </source>
</evidence>
<gene>
    <name evidence="17" type="ORF">K7432_014747</name>
</gene>
<feature type="chain" id="PRO_5045752302" description="Multiple inositol polyphosphate phosphatase 1" evidence="16">
    <location>
        <begin position="16"/>
        <end position="442"/>
    </location>
</feature>
<evidence type="ECO:0000313" key="17">
    <source>
        <dbReference type="EMBL" id="KAK9687560.1"/>
    </source>
</evidence>
<sequence>MLLYRVVVLISLVQAGVLSLSGNSARYPQKNWLTKHLGTKSPYPIPKKQSDGKAISSECKLEHLHVVARHGTRNPTKGDVEQLDNLSKHFSNISRESATKYPWIKTWRSPFSLPEAGQLVTQGERDLYLLGKRAAKRYNRFLKQNSYTATKYDFASSSVPRSGQSAFTFATGLLEGRGTIGSNKIQPVYIHTYPEDNDTRMAPKKSCPKWTKQVDEDSSSAKEMKLYSQTHIAPIANRLQQEFNGITFQPDMVATIKRACAFEVSIFDRIDTWCTLLSPIEFLTLEYYDDIEDWHKYGYYSKVSGDLGCALLTDFIDRTPSQKDVGTWATFEVGHAETILPLLNTLGLYRDEFPLLSNISDADISRRSFRTSNLAPFTANLIFEFYQCSNTSNIRILHNEVPVTLPGCGKELCPVDDLKKNVLGSRYQCNFDTVCERKPSAK</sequence>
<dbReference type="InterPro" id="IPR016274">
    <property type="entry name" value="Histidine_acid_Pase_euk"/>
</dbReference>
<name>A0ABR2VP90_9FUNG</name>
<dbReference type="PANTHER" id="PTHR20963:SF8">
    <property type="entry name" value="MULTIPLE INOSITOL POLYPHOSPHATE PHOSPHATASE 1"/>
    <property type="match status" value="1"/>
</dbReference>
<dbReference type="Proteomes" id="UP001479436">
    <property type="component" value="Unassembled WGS sequence"/>
</dbReference>
<dbReference type="CDD" id="cd07061">
    <property type="entry name" value="HP_HAP_like"/>
    <property type="match status" value="1"/>
</dbReference>
<comment type="catalytic activity">
    <reaction evidence="13">
        <text>1D-myo-inositol 1,2,4,5,6-pentakisphosphate + H2O = 1D-myo-inositol 1,2,5,6-tetrakisphosphate + phosphate</text>
        <dbReference type="Rhea" id="RHEA:77115"/>
        <dbReference type="ChEBI" id="CHEBI:15377"/>
        <dbReference type="ChEBI" id="CHEBI:43474"/>
        <dbReference type="ChEBI" id="CHEBI:57798"/>
        <dbReference type="ChEBI" id="CHEBI:195535"/>
        <dbReference type="EC" id="3.1.3.62"/>
    </reaction>
    <physiologicalReaction direction="left-to-right" evidence="13">
        <dbReference type="Rhea" id="RHEA:77116"/>
    </physiologicalReaction>
</comment>
<keyword evidence="9" id="KW-0472">Membrane</keyword>
<comment type="catalytic activity">
    <reaction evidence="14">
        <text>1D-myo-inositol hexakisphosphate + H2O = 1D-myo-inositol 1,2,4,5,6-pentakisphosphate + phosphate</text>
        <dbReference type="Rhea" id="RHEA:16989"/>
        <dbReference type="ChEBI" id="CHEBI:15377"/>
        <dbReference type="ChEBI" id="CHEBI:43474"/>
        <dbReference type="ChEBI" id="CHEBI:57798"/>
        <dbReference type="ChEBI" id="CHEBI:58130"/>
        <dbReference type="EC" id="3.1.3.62"/>
    </reaction>
    <physiologicalReaction direction="left-to-right" evidence="14">
        <dbReference type="Rhea" id="RHEA:16990"/>
    </physiologicalReaction>
</comment>
<dbReference type="PIRSF" id="PIRSF000894">
    <property type="entry name" value="Acid_phosphatase"/>
    <property type="match status" value="1"/>
</dbReference>
<dbReference type="EMBL" id="JASJQH010008637">
    <property type="protein sequence ID" value="KAK9687560.1"/>
    <property type="molecule type" value="Genomic_DNA"/>
</dbReference>
<evidence type="ECO:0000256" key="15">
    <source>
        <dbReference type="ARBA" id="ARBA00043832"/>
    </source>
</evidence>
<keyword evidence="8" id="KW-0378">Hydrolase</keyword>
<comment type="catalytic activity">
    <reaction evidence="12">
        <text>1D-myo-inositol 1,2,5,6-tetrakisphosphate + H2O = 1D-myo-inositol 1,2,6-trisphosphate + phosphate</text>
        <dbReference type="Rhea" id="RHEA:77119"/>
        <dbReference type="ChEBI" id="CHEBI:15377"/>
        <dbReference type="ChEBI" id="CHEBI:43474"/>
        <dbReference type="ChEBI" id="CHEBI:195535"/>
        <dbReference type="ChEBI" id="CHEBI:195537"/>
        <dbReference type="EC" id="3.1.3.62"/>
    </reaction>
    <physiologicalReaction direction="left-to-right" evidence="12">
        <dbReference type="Rhea" id="RHEA:77120"/>
    </physiologicalReaction>
</comment>
<evidence type="ECO:0000313" key="18">
    <source>
        <dbReference type="Proteomes" id="UP001479436"/>
    </source>
</evidence>